<dbReference type="EnsemblPlants" id="PGSC0003DMT400070897">
    <property type="protein sequence ID" value="PGSC0003DMT400070897"/>
    <property type="gene ID" value="PGSC0003DMG402027564"/>
</dbReference>
<sequence>MEEKVITPSSSEGIHLLDNCKLLFCRFSSVRHLSFGTIQVKHLTLFRALLFQLLSMDKKGSVLDSSLWRKQLWVYQKQNFTT</sequence>
<proteinExistence type="predicted"/>
<organism evidence="1 2">
    <name type="scientific">Solanum tuberosum</name>
    <name type="common">Potato</name>
    <dbReference type="NCBI Taxonomy" id="4113"/>
    <lineage>
        <taxon>Eukaryota</taxon>
        <taxon>Viridiplantae</taxon>
        <taxon>Streptophyta</taxon>
        <taxon>Embryophyta</taxon>
        <taxon>Tracheophyta</taxon>
        <taxon>Spermatophyta</taxon>
        <taxon>Magnoliopsida</taxon>
        <taxon>eudicotyledons</taxon>
        <taxon>Gunneridae</taxon>
        <taxon>Pentapetalae</taxon>
        <taxon>asterids</taxon>
        <taxon>lamiids</taxon>
        <taxon>Solanales</taxon>
        <taxon>Solanaceae</taxon>
        <taxon>Solanoideae</taxon>
        <taxon>Solaneae</taxon>
        <taxon>Solanum</taxon>
    </lineage>
</organism>
<dbReference type="InParanoid" id="M1CMX2"/>
<accession>M1CMX2</accession>
<name>M1CMX2_SOLTU</name>
<dbReference type="Proteomes" id="UP000011115">
    <property type="component" value="Unassembled WGS sequence"/>
</dbReference>
<dbReference type="Gramene" id="PGSC0003DMT400070897">
    <property type="protein sequence ID" value="PGSC0003DMT400070897"/>
    <property type="gene ID" value="PGSC0003DMG402027564"/>
</dbReference>
<reference evidence="1" key="2">
    <citation type="submission" date="2015-06" db="UniProtKB">
        <authorList>
            <consortium name="EnsemblPlants"/>
        </authorList>
    </citation>
    <scope>IDENTIFICATION</scope>
    <source>
        <strain evidence="1">DM1-3 516 R44</strain>
    </source>
</reference>
<dbReference type="PaxDb" id="4113-PGSC0003DMT400070897"/>
<dbReference type="HOGENOM" id="CLU_2562863_0_0_1"/>
<evidence type="ECO:0000313" key="2">
    <source>
        <dbReference type="Proteomes" id="UP000011115"/>
    </source>
</evidence>
<protein>
    <submittedName>
        <fullName evidence="1">Uncharacterized protein</fullName>
    </submittedName>
</protein>
<dbReference type="AlphaFoldDB" id="M1CMX2"/>
<reference evidence="2" key="1">
    <citation type="journal article" date="2011" name="Nature">
        <title>Genome sequence and analysis of the tuber crop potato.</title>
        <authorList>
            <consortium name="The Potato Genome Sequencing Consortium"/>
        </authorList>
    </citation>
    <scope>NUCLEOTIDE SEQUENCE [LARGE SCALE GENOMIC DNA]</scope>
    <source>
        <strain evidence="2">cv. DM1-3 516 R44</strain>
    </source>
</reference>
<keyword evidence="2" id="KW-1185">Reference proteome</keyword>
<evidence type="ECO:0000313" key="1">
    <source>
        <dbReference type="EnsemblPlants" id="PGSC0003DMT400070897"/>
    </source>
</evidence>